<dbReference type="InterPro" id="IPR002909">
    <property type="entry name" value="IPT_dom"/>
</dbReference>
<keyword evidence="4" id="KW-0472">Membrane</keyword>
<keyword evidence="1 2" id="KW-0040">ANK repeat</keyword>
<dbReference type="InterPro" id="IPR013783">
    <property type="entry name" value="Ig-like_fold"/>
</dbReference>
<feature type="compositionally biased region" description="Basic and acidic residues" evidence="3">
    <location>
        <begin position="53"/>
        <end position="74"/>
    </location>
</feature>
<dbReference type="EMBL" id="NBII01000005">
    <property type="protein sequence ID" value="PAV18829.1"/>
    <property type="molecule type" value="Genomic_DNA"/>
</dbReference>
<dbReference type="InterPro" id="IPR014756">
    <property type="entry name" value="Ig_E-set"/>
</dbReference>
<feature type="compositionally biased region" description="Basic and acidic residues" evidence="3">
    <location>
        <begin position="1110"/>
        <end position="1121"/>
    </location>
</feature>
<organism evidence="6 7">
    <name type="scientific">Pyrrhoderma noxium</name>
    <dbReference type="NCBI Taxonomy" id="2282107"/>
    <lineage>
        <taxon>Eukaryota</taxon>
        <taxon>Fungi</taxon>
        <taxon>Dikarya</taxon>
        <taxon>Basidiomycota</taxon>
        <taxon>Agaricomycotina</taxon>
        <taxon>Agaricomycetes</taxon>
        <taxon>Hymenochaetales</taxon>
        <taxon>Hymenochaetaceae</taxon>
        <taxon>Pyrrhoderma</taxon>
    </lineage>
</organism>
<feature type="region of interest" description="Disordered" evidence="3">
    <location>
        <begin position="866"/>
        <end position="963"/>
    </location>
</feature>
<keyword evidence="4" id="KW-0812">Transmembrane</keyword>
<name>A0A286UH26_9AGAM</name>
<evidence type="ECO:0000256" key="2">
    <source>
        <dbReference type="PROSITE-ProRule" id="PRU00023"/>
    </source>
</evidence>
<dbReference type="Proteomes" id="UP000217199">
    <property type="component" value="Unassembled WGS sequence"/>
</dbReference>
<dbReference type="OrthoDB" id="71307at2759"/>
<dbReference type="InterPro" id="IPR002110">
    <property type="entry name" value="Ankyrin_rpt"/>
</dbReference>
<feature type="repeat" description="ANK" evidence="2">
    <location>
        <begin position="815"/>
        <end position="847"/>
    </location>
</feature>
<dbReference type="STRING" id="2282107.A0A286UH26"/>
<feature type="compositionally biased region" description="Low complexity" evidence="3">
    <location>
        <begin position="1091"/>
        <end position="1109"/>
    </location>
</feature>
<dbReference type="SUPFAM" id="SSF81296">
    <property type="entry name" value="E set domains"/>
    <property type="match status" value="1"/>
</dbReference>
<evidence type="ECO:0000256" key="1">
    <source>
        <dbReference type="ARBA" id="ARBA00023043"/>
    </source>
</evidence>
<evidence type="ECO:0000259" key="5">
    <source>
        <dbReference type="SMART" id="SM00429"/>
    </source>
</evidence>
<dbReference type="Pfam" id="PF25603">
    <property type="entry name" value="SPT23_MGA2_DBD"/>
    <property type="match status" value="1"/>
</dbReference>
<dbReference type="InterPro" id="IPR036770">
    <property type="entry name" value="Ankyrin_rpt-contain_sf"/>
</dbReference>
<evidence type="ECO:0000256" key="4">
    <source>
        <dbReference type="SAM" id="Phobius"/>
    </source>
</evidence>
<feature type="compositionally biased region" description="Low complexity" evidence="3">
    <location>
        <begin position="11"/>
        <end position="23"/>
    </location>
</feature>
<dbReference type="GO" id="GO:0006357">
    <property type="term" value="P:regulation of transcription by RNA polymerase II"/>
    <property type="evidence" value="ECO:0007669"/>
    <property type="project" value="TreeGrafter"/>
</dbReference>
<dbReference type="Gene3D" id="1.25.40.20">
    <property type="entry name" value="Ankyrin repeat-containing domain"/>
    <property type="match status" value="1"/>
</dbReference>
<feature type="compositionally biased region" description="Basic and acidic residues" evidence="3">
    <location>
        <begin position="432"/>
        <end position="459"/>
    </location>
</feature>
<dbReference type="Pfam" id="PF01833">
    <property type="entry name" value="TIG"/>
    <property type="match status" value="1"/>
</dbReference>
<feature type="compositionally biased region" description="Basic and acidic residues" evidence="3">
    <location>
        <begin position="1029"/>
        <end position="1045"/>
    </location>
</feature>
<accession>A0A286UH26</accession>
<dbReference type="GO" id="GO:0003690">
    <property type="term" value="F:double-stranded DNA binding"/>
    <property type="evidence" value="ECO:0007669"/>
    <property type="project" value="TreeGrafter"/>
</dbReference>
<feature type="transmembrane region" description="Helical" evidence="4">
    <location>
        <begin position="1143"/>
        <end position="1164"/>
    </location>
</feature>
<comment type="caution">
    <text evidence="6">The sequence shown here is derived from an EMBL/GenBank/DDBJ whole genome shotgun (WGS) entry which is preliminary data.</text>
</comment>
<feature type="region of interest" description="Disordered" evidence="3">
    <location>
        <begin position="1"/>
        <end position="101"/>
    </location>
</feature>
<protein>
    <recommendedName>
        <fullName evidence="5">IPT/TIG domain-containing protein</fullName>
    </recommendedName>
</protein>
<feature type="region of interest" description="Disordered" evidence="3">
    <location>
        <begin position="356"/>
        <end position="518"/>
    </location>
</feature>
<feature type="compositionally biased region" description="Basic and acidic residues" evidence="3">
    <location>
        <begin position="366"/>
        <end position="376"/>
    </location>
</feature>
<keyword evidence="4" id="KW-1133">Transmembrane helix</keyword>
<feature type="region of interest" description="Disordered" evidence="3">
    <location>
        <begin position="1062"/>
        <end position="1121"/>
    </location>
</feature>
<dbReference type="AlphaFoldDB" id="A0A286UH26"/>
<feature type="region of interest" description="Disordered" evidence="3">
    <location>
        <begin position="284"/>
        <end position="304"/>
    </location>
</feature>
<sequence length="1175" mass="129240">MSATADHRSRSSSPATSETTSEEQNQPETVDFSAWCNLSPEPEAEPHLSLPNSEDKQDMPRFEEESLRLLEELFRQQSYESNPPESPTAIDPSVFHPSRPQDMNMIYNPSVFSSFSSDNSSSESAPVPDLIPRTITTSAIHTKVVPPPPVQPRKMDNAAQYKVVYPEKEACQNLSIFTPNIPLGGTKSRVETQVRVALILALPSGSSGDPSSYDRVGSWKWLKLPPGTATRRRSRKEGKIDASPSDTLFLDVDVTCASNPTKQVFSCMTCQGREAKRVARKIAARVRPARSDSDTNDGESSSSSKIVQFNCSDTLDFSGGSIVLPLRITCYCRHHREKVGFNVHFTMRDSSGRVIGKGLSPPIMITDDHKSTDKSTSKQSQQIPSYLTESELEPKPVVPPIICEPGMLTGAPSRRRPQITKDTTPTSKKRAKPYDGERPINRSQRKPHEESIENTERSVDTNGMPSAFPGGNAFSPFNPFSTPAFANTTPTSPESQRNESLNGLPSPVNSTQSPVSPGSGFVDNPEAMLQDVVHPLPYPFFPLSPPDTAPSSPPSTTAGPSTNVDISPFSFNMFQPHPAPPVSTLPSPQIHRLIPSSGPTFGGIEVTVLGANFHPSAILNCVFGDTVASSTTRWSENTLVCILPPRATSGVVPVTLEGIKMDTGNASALFTYIDDTDRSLMELALQVVGLKMTGKIEDAKDIAMRIVGNSAQDSQGDSNSTSTQMMNLACNALPDSRRLLLGRGDDFEFERVIMDSLVSLDMRDDGGEPTCLTRIISHPTKTGQTLLHLAASSGFSSLVEFLIQRDIDIDAQDINGYTALHFAVLYRSQCCARQIINAGADKSICNKMGYTALELAPDDFFDQSRSSRCVTPVEEESDEESHFGDAEDDSGDSLPIRSQPRAHLKRRTRNNDRSRRSSVYSSLGPKASDIEKTSKNQMDDDDTATVVSPECLPLPKSQVKNPDPIMNEKQDASFAEFFQRAWAQFQPPPHLMPQMPHMPQLPNMPAWVYPVFVPMQAWPQFRNERHAEAGAEGKVVDDEHSKDTKSPSASWEGLMAQMGAAVTGQDLSEKRIKKHRSTSELKPELEEKSTSKSVVVPSPSSSRSLLRRSQQNEEKVSEEEVKSYTYRPKAKTLVKAAKKEDRMLIVFWIPILILAIGWALYASYPTLVMFKQLFN</sequence>
<dbReference type="FunCoup" id="A0A286UH26">
    <property type="interactions" value="153"/>
</dbReference>
<proteinExistence type="predicted"/>
<dbReference type="InParanoid" id="A0A286UH26"/>
<evidence type="ECO:0000313" key="6">
    <source>
        <dbReference type="EMBL" id="PAV18829.1"/>
    </source>
</evidence>
<dbReference type="CDD" id="cd00102">
    <property type="entry name" value="IPT"/>
    <property type="match status" value="1"/>
</dbReference>
<dbReference type="Gene3D" id="2.60.40.10">
    <property type="entry name" value="Immunoglobulins"/>
    <property type="match status" value="1"/>
</dbReference>
<dbReference type="SMART" id="SM00429">
    <property type="entry name" value="IPT"/>
    <property type="match status" value="1"/>
</dbReference>
<feature type="compositionally biased region" description="Basic and acidic residues" evidence="3">
    <location>
        <begin position="1077"/>
        <end position="1090"/>
    </location>
</feature>
<feature type="domain" description="IPT/TIG" evidence="5">
    <location>
        <begin position="587"/>
        <end position="673"/>
    </location>
</feature>
<evidence type="ECO:0000313" key="7">
    <source>
        <dbReference type="Proteomes" id="UP000217199"/>
    </source>
</evidence>
<reference evidence="6 7" key="1">
    <citation type="journal article" date="2017" name="Mol. Ecol.">
        <title>Comparative and population genomic landscape of Phellinus noxius: A hypervariable fungus causing root rot in trees.</title>
        <authorList>
            <person name="Chung C.L."/>
            <person name="Lee T.J."/>
            <person name="Akiba M."/>
            <person name="Lee H.H."/>
            <person name="Kuo T.H."/>
            <person name="Liu D."/>
            <person name="Ke H.M."/>
            <person name="Yokoi T."/>
            <person name="Roa M.B."/>
            <person name="Lu M.J."/>
            <person name="Chang Y.Y."/>
            <person name="Ann P.J."/>
            <person name="Tsai J.N."/>
            <person name="Chen C.Y."/>
            <person name="Tzean S.S."/>
            <person name="Ota Y."/>
            <person name="Hattori T."/>
            <person name="Sahashi N."/>
            <person name="Liou R.F."/>
            <person name="Kikuchi T."/>
            <person name="Tsai I.J."/>
        </authorList>
    </citation>
    <scope>NUCLEOTIDE SEQUENCE [LARGE SCALE GENOMIC DNA]</scope>
    <source>
        <strain evidence="6 7">FFPRI411160</strain>
    </source>
</reference>
<feature type="region of interest" description="Disordered" evidence="3">
    <location>
        <begin position="1029"/>
        <end position="1050"/>
    </location>
</feature>
<dbReference type="PROSITE" id="PS50088">
    <property type="entry name" value="ANK_REPEAT"/>
    <property type="match status" value="2"/>
</dbReference>
<dbReference type="PANTHER" id="PTHR23335:SF1">
    <property type="entry name" value="CALMODULIN-BINDING TRANSCRIPTION ACTIVATOR, ISOFORM F"/>
    <property type="match status" value="1"/>
</dbReference>
<dbReference type="GO" id="GO:0003712">
    <property type="term" value="F:transcription coregulator activity"/>
    <property type="evidence" value="ECO:0007669"/>
    <property type="project" value="TreeGrafter"/>
</dbReference>
<dbReference type="PANTHER" id="PTHR23335">
    <property type="entry name" value="CALMODULIN-BINDING TRANSCRIPTION ACTIVATOR CAMTA"/>
    <property type="match status" value="1"/>
</dbReference>
<dbReference type="PROSITE" id="PS50297">
    <property type="entry name" value="ANK_REP_REGION"/>
    <property type="match status" value="1"/>
</dbReference>
<dbReference type="GO" id="GO:0005634">
    <property type="term" value="C:nucleus"/>
    <property type="evidence" value="ECO:0007669"/>
    <property type="project" value="TreeGrafter"/>
</dbReference>
<dbReference type="SMART" id="SM00248">
    <property type="entry name" value="ANK"/>
    <property type="match status" value="2"/>
</dbReference>
<keyword evidence="7" id="KW-1185">Reference proteome</keyword>
<evidence type="ECO:0000256" key="3">
    <source>
        <dbReference type="SAM" id="MobiDB-lite"/>
    </source>
</evidence>
<dbReference type="SUPFAM" id="SSF48403">
    <property type="entry name" value="Ankyrin repeat"/>
    <property type="match status" value="1"/>
</dbReference>
<feature type="repeat" description="ANK" evidence="2">
    <location>
        <begin position="782"/>
        <end position="814"/>
    </location>
</feature>
<gene>
    <name evidence="6" type="ORF">PNOK_0567200</name>
</gene>
<feature type="compositionally biased region" description="Polar residues" evidence="3">
    <location>
        <begin position="478"/>
        <end position="516"/>
    </location>
</feature>
<dbReference type="InterPro" id="IPR057962">
    <property type="entry name" value="SPT23_MGA2_DBD"/>
</dbReference>
<feature type="compositionally biased region" description="Basic and acidic residues" evidence="3">
    <location>
        <begin position="928"/>
        <end position="938"/>
    </location>
</feature>
<dbReference type="Pfam" id="PF12796">
    <property type="entry name" value="Ank_2"/>
    <property type="match status" value="1"/>
</dbReference>